<dbReference type="EMBL" id="FMZH01000003">
    <property type="protein sequence ID" value="SDC86345.1"/>
    <property type="molecule type" value="Genomic_DNA"/>
</dbReference>
<sequence>MRLSVHHHFEPKPNSMKKTYYILILGLALGLAACKKFANEAFNDTTTEKTTLKVKVMNDKDNRLEPGVKILISRKIDASAAFQVIDTVRTNAQGELTYQVPFPNLFRAEIDTAFYKYDSKELLMQNASNGELVLHTKPKFGMSTVDISVLDSASSTALADFLVNVSYRKIGTAKFIDNGSEKTNASGKLLLSLPYPTEVKVKIGNTTAYRPDSVSVNLLDENSKSTQLKVSTSALFAFNASDALDLQYVANTSFNVYVKKTGESAFTLFKTMLTDASGNFNLMIPQPAQVKVEMLNNTYFTNYSVVADVPTYATVKQKAVLTLKAPAYTSPVLTNLQSTELVLNNGLSLNGPQDMTTDGKGNIYITDSGNNRIIKVDNTGNATVLAGNGTAGTVDGAGEDAQFSAPYGIRCGTDGSLYVADDTRHIIRKIVIAADGKATVSTIAGAAGSSGTTDGAGTTARFNRPAGIALDKANRYLYVAEWGGNKVRKVDLSNNTVSTVAGSGTSSVLGGTGTAATFQIPWGVALTDDETGLYVASWNGSSISKINLANSFVTVLRKGATTNFSSPRGIYVAGGKLYVANTGNHTLSAINTEVETNTTFNLLMGTTTSGNAVGSATATRFNGPVGIWYDKYSGKFYIADTGNNKIKVIRGN</sequence>
<reference evidence="4" key="1">
    <citation type="submission" date="2016-10" db="EMBL/GenBank/DDBJ databases">
        <authorList>
            <person name="Varghese N."/>
            <person name="Submissions S."/>
        </authorList>
    </citation>
    <scope>NUCLEOTIDE SEQUENCE [LARGE SCALE GENOMIC DNA]</scope>
    <source>
        <strain evidence="4">DSM 18609</strain>
    </source>
</reference>
<feature type="repeat" description="NHL" evidence="2">
    <location>
        <begin position="349"/>
        <end position="379"/>
    </location>
</feature>
<dbReference type="InterPro" id="IPR001258">
    <property type="entry name" value="NHL_repeat"/>
</dbReference>
<gene>
    <name evidence="3" type="ORF">SAMN04488024_103219</name>
</gene>
<dbReference type="PROSITE" id="PS51125">
    <property type="entry name" value="NHL"/>
    <property type="match status" value="1"/>
</dbReference>
<name>A0A1G6Q3Z2_9SPHI</name>
<dbReference type="SUPFAM" id="SSF63825">
    <property type="entry name" value="YWTD domain"/>
    <property type="match status" value="1"/>
</dbReference>
<evidence type="ECO:0000313" key="3">
    <source>
        <dbReference type="EMBL" id="SDC86345.1"/>
    </source>
</evidence>
<dbReference type="STRING" id="390242.SAMN04488024_103219"/>
<dbReference type="PROSITE" id="PS51257">
    <property type="entry name" value="PROKAR_LIPOPROTEIN"/>
    <property type="match status" value="1"/>
</dbReference>
<dbReference type="Proteomes" id="UP000199455">
    <property type="component" value="Unassembled WGS sequence"/>
</dbReference>
<organism evidence="3 4">
    <name type="scientific">Pedobacter soli</name>
    <dbReference type="NCBI Taxonomy" id="390242"/>
    <lineage>
        <taxon>Bacteria</taxon>
        <taxon>Pseudomonadati</taxon>
        <taxon>Bacteroidota</taxon>
        <taxon>Sphingobacteriia</taxon>
        <taxon>Sphingobacteriales</taxon>
        <taxon>Sphingobacteriaceae</taxon>
        <taxon>Pedobacter</taxon>
    </lineage>
</organism>
<dbReference type="Pfam" id="PF01436">
    <property type="entry name" value="NHL"/>
    <property type="match status" value="2"/>
</dbReference>
<keyword evidence="3" id="KW-0238">DNA-binding</keyword>
<dbReference type="Gene3D" id="2.120.10.30">
    <property type="entry name" value="TolB, C-terminal domain"/>
    <property type="match status" value="3"/>
</dbReference>
<keyword evidence="4" id="KW-1185">Reference proteome</keyword>
<dbReference type="AlphaFoldDB" id="A0A1G6Q3Z2"/>
<evidence type="ECO:0000256" key="1">
    <source>
        <dbReference type="ARBA" id="ARBA00022737"/>
    </source>
</evidence>
<dbReference type="InterPro" id="IPR011042">
    <property type="entry name" value="6-blade_b-propeller_TolB-like"/>
</dbReference>
<keyword evidence="1" id="KW-0677">Repeat</keyword>
<evidence type="ECO:0000256" key="2">
    <source>
        <dbReference type="PROSITE-ProRule" id="PRU00504"/>
    </source>
</evidence>
<dbReference type="PANTHER" id="PTHR46388">
    <property type="entry name" value="NHL REPEAT-CONTAINING PROTEIN 2"/>
    <property type="match status" value="1"/>
</dbReference>
<dbReference type="PANTHER" id="PTHR46388:SF2">
    <property type="entry name" value="NHL REPEAT-CONTAINING PROTEIN 2"/>
    <property type="match status" value="1"/>
</dbReference>
<evidence type="ECO:0000313" key="4">
    <source>
        <dbReference type="Proteomes" id="UP000199455"/>
    </source>
</evidence>
<dbReference type="GO" id="GO:0003677">
    <property type="term" value="F:DNA binding"/>
    <property type="evidence" value="ECO:0007669"/>
    <property type="project" value="UniProtKB-KW"/>
</dbReference>
<proteinExistence type="predicted"/>
<protein>
    <submittedName>
        <fullName evidence="3">DNA-binding beta-propeller fold protein YncE</fullName>
    </submittedName>
</protein>
<accession>A0A1G6Q3Z2</accession>